<dbReference type="AlphaFoldDB" id="A0A1H8GN56"/>
<keyword evidence="4" id="KW-1185">Reference proteome</keyword>
<accession>A0A1H8GN56</accession>
<evidence type="ECO:0000313" key="4">
    <source>
        <dbReference type="Proteomes" id="UP000198984"/>
    </source>
</evidence>
<proteinExistence type="predicted"/>
<gene>
    <name evidence="3" type="ORF">SAMN04488505_110190</name>
</gene>
<feature type="domain" description="DUF3823" evidence="2">
    <location>
        <begin position="144"/>
        <end position="233"/>
    </location>
</feature>
<dbReference type="RefSeq" id="WP_089919860.1">
    <property type="nucleotide sequence ID" value="NZ_FOBB01000010.1"/>
</dbReference>
<dbReference type="STRING" id="573321.SAMN04488505_110190"/>
<dbReference type="Proteomes" id="UP000198984">
    <property type="component" value="Unassembled WGS sequence"/>
</dbReference>
<dbReference type="InterPro" id="IPR024278">
    <property type="entry name" value="DUF3823_N"/>
</dbReference>
<dbReference type="EMBL" id="FOBB01000010">
    <property type="protein sequence ID" value="SEN45249.1"/>
    <property type="molecule type" value="Genomic_DNA"/>
</dbReference>
<organism evidence="3 4">
    <name type="scientific">Chitinophaga rupis</name>
    <dbReference type="NCBI Taxonomy" id="573321"/>
    <lineage>
        <taxon>Bacteria</taxon>
        <taxon>Pseudomonadati</taxon>
        <taxon>Bacteroidota</taxon>
        <taxon>Chitinophagia</taxon>
        <taxon>Chitinophagales</taxon>
        <taxon>Chitinophagaceae</taxon>
        <taxon>Chitinophaga</taxon>
    </lineage>
</organism>
<dbReference type="Gene3D" id="2.60.40.1120">
    <property type="entry name" value="Carboxypeptidase-like, regulatory domain"/>
    <property type="match status" value="1"/>
</dbReference>
<evidence type="ECO:0000259" key="2">
    <source>
        <dbReference type="Pfam" id="PF18003"/>
    </source>
</evidence>
<protein>
    <recommendedName>
        <fullName evidence="5">DUF3823 domain-containing protein</fullName>
    </recommendedName>
</protein>
<dbReference type="OrthoDB" id="642123at2"/>
<feature type="domain" description="DUF3823" evidence="1">
    <location>
        <begin position="32"/>
        <end position="131"/>
    </location>
</feature>
<sequence length="251" mass="27758">MKLNYIIIISMLGLLSFTACTKYDNYEKPSMTLKGAITDSVTGQGLQTQLGDNGVRFRMRDLSYKASPTPWYFTCKQNGEFECAMVPAGTYNVTPLGPFIPLVLTDSNGDTTRNGSITVDINGSVTKNFTVVPFLVVTWIGKPVVNNDKTITVQFKVTRGTTDAAFQQECTNIYLYVNSSSFNVGDNNYDSRYTVAVNNPNDVLGQTLTVTTPALPYANTNYYLRAGARINYSVEGTNRYNYNEAIQVKVP</sequence>
<dbReference type="Gene3D" id="2.60.40.2060">
    <property type="match status" value="1"/>
</dbReference>
<evidence type="ECO:0008006" key="5">
    <source>
        <dbReference type="Google" id="ProtNLM"/>
    </source>
</evidence>
<dbReference type="Pfam" id="PF12866">
    <property type="entry name" value="DUF3823"/>
    <property type="match status" value="1"/>
</dbReference>
<evidence type="ECO:0000313" key="3">
    <source>
        <dbReference type="EMBL" id="SEN45249.1"/>
    </source>
</evidence>
<evidence type="ECO:0000259" key="1">
    <source>
        <dbReference type="Pfam" id="PF12866"/>
    </source>
</evidence>
<reference evidence="3 4" key="1">
    <citation type="submission" date="2016-10" db="EMBL/GenBank/DDBJ databases">
        <authorList>
            <person name="de Groot N.N."/>
        </authorList>
    </citation>
    <scope>NUCLEOTIDE SEQUENCE [LARGE SCALE GENOMIC DNA]</scope>
    <source>
        <strain evidence="3 4">DSM 21039</strain>
    </source>
</reference>
<name>A0A1H8GN56_9BACT</name>
<dbReference type="Pfam" id="PF18003">
    <property type="entry name" value="DUF3823_C"/>
    <property type="match status" value="1"/>
</dbReference>
<dbReference type="PROSITE" id="PS51257">
    <property type="entry name" value="PROKAR_LIPOPROTEIN"/>
    <property type="match status" value="1"/>
</dbReference>
<dbReference type="InterPro" id="IPR041186">
    <property type="entry name" value="DUF3823_C"/>
</dbReference>